<dbReference type="EMBL" id="CAVMJV010000039">
    <property type="protein sequence ID" value="CAK5079767.1"/>
    <property type="molecule type" value="Genomic_DNA"/>
</dbReference>
<dbReference type="Proteomes" id="UP001497535">
    <property type="component" value="Unassembled WGS sequence"/>
</dbReference>
<proteinExistence type="predicted"/>
<gene>
    <name evidence="1" type="ORF">MENTE1834_LOCUS26902</name>
</gene>
<keyword evidence="2" id="KW-1185">Reference proteome</keyword>
<evidence type="ECO:0000313" key="1">
    <source>
        <dbReference type="EMBL" id="CAK5079767.1"/>
    </source>
</evidence>
<accession>A0ACB0ZL00</accession>
<comment type="caution">
    <text evidence="1">The sequence shown here is derived from an EMBL/GenBank/DDBJ whole genome shotgun (WGS) entry which is preliminary data.</text>
</comment>
<name>A0ACB0ZL00_MELEN</name>
<organism evidence="1 2">
    <name type="scientific">Meloidogyne enterolobii</name>
    <name type="common">Root-knot nematode worm</name>
    <name type="synonym">Meloidogyne mayaguensis</name>
    <dbReference type="NCBI Taxonomy" id="390850"/>
    <lineage>
        <taxon>Eukaryota</taxon>
        <taxon>Metazoa</taxon>
        <taxon>Ecdysozoa</taxon>
        <taxon>Nematoda</taxon>
        <taxon>Chromadorea</taxon>
        <taxon>Rhabditida</taxon>
        <taxon>Tylenchina</taxon>
        <taxon>Tylenchomorpha</taxon>
        <taxon>Tylenchoidea</taxon>
        <taxon>Meloidogynidae</taxon>
        <taxon>Meloidogyninae</taxon>
        <taxon>Meloidogyne</taxon>
    </lineage>
</organism>
<protein>
    <submittedName>
        <fullName evidence="1">Uncharacterized protein</fullName>
    </submittedName>
</protein>
<evidence type="ECO:0000313" key="2">
    <source>
        <dbReference type="Proteomes" id="UP001497535"/>
    </source>
</evidence>
<sequence length="90" mass="10221">MMALSLLMWSGSCVIWRNSDPACLQYKQTLAMCSELSPKIILQLARLISFNTNYCGTNNQPELLDQFYDIYGFDESPVPENLMILAVLSH</sequence>
<reference evidence="1" key="1">
    <citation type="submission" date="2023-11" db="EMBL/GenBank/DDBJ databases">
        <authorList>
            <person name="Poullet M."/>
        </authorList>
    </citation>
    <scope>NUCLEOTIDE SEQUENCE</scope>
    <source>
        <strain evidence="1">E1834</strain>
    </source>
</reference>